<proteinExistence type="predicted"/>
<dbReference type="EMBL" id="SSXL01000040">
    <property type="protein sequence ID" value="TIH99963.1"/>
    <property type="molecule type" value="Genomic_DNA"/>
</dbReference>
<sequence length="322" mass="37159">MKSQMKGCGILRHTLLRPTQDTVAKKIFQNTEVTKAFISDILDLPVLEVELLDGYQIRLPNDDLPKGFYTVTDILVKLDDGTQVVIEIQIAKQKTFVNRLWAYICTQVHDNVEKIRQEHGDTHSTHESIYPVYGIALLEKNYFDDDKPFHVFSLREEETNEELTVKPKTSSKHHSLLKMAFLELEKYQPETISDYDVKKWFEFFGNRDFTIQPDKIISQAEHALDFTSWTKEEQDMWDKQIDSLEVSYATLVTAMEEGLERGREEGLEKGLERGREEGREEGLIYSARNLLLAGFDAVVISNSLNLPLERVLQLQSELNANT</sequence>
<evidence type="ECO:0000313" key="2">
    <source>
        <dbReference type="Proteomes" id="UP000309259"/>
    </source>
</evidence>
<protein>
    <submittedName>
        <fullName evidence="1">Rpn family recombination-promoting nuclease/putative transposase</fullName>
    </submittedName>
</protein>
<dbReference type="InterPro" id="IPR010106">
    <property type="entry name" value="RpnA"/>
</dbReference>
<dbReference type="NCBIfam" id="TIGR01784">
    <property type="entry name" value="T_den_put_tspse"/>
    <property type="match status" value="1"/>
</dbReference>
<organism evidence="1 2">
    <name type="scientific">Streptococcus suis</name>
    <dbReference type="NCBI Taxonomy" id="1307"/>
    <lineage>
        <taxon>Bacteria</taxon>
        <taxon>Bacillati</taxon>
        <taxon>Bacillota</taxon>
        <taxon>Bacilli</taxon>
        <taxon>Lactobacillales</taxon>
        <taxon>Streptococcaceae</taxon>
        <taxon>Streptococcus</taxon>
    </lineage>
</organism>
<gene>
    <name evidence="1" type="ORF">FAJ35_09710</name>
</gene>
<reference evidence="1 2" key="1">
    <citation type="submission" date="2019-04" db="EMBL/GenBank/DDBJ databases">
        <title>Genome analysis of Streptococcus suis strain WUSS327.</title>
        <authorList>
            <person name="Chen H."/>
            <person name="Gao X."/>
            <person name="Wu Z."/>
        </authorList>
    </citation>
    <scope>NUCLEOTIDE SEQUENCE [LARGE SCALE GENOMIC DNA]</scope>
    <source>
        <strain evidence="1 2">WUSS327</strain>
    </source>
</reference>
<dbReference type="Pfam" id="PF12784">
    <property type="entry name" value="PDDEXK_2"/>
    <property type="match status" value="1"/>
</dbReference>
<evidence type="ECO:0000313" key="1">
    <source>
        <dbReference type="EMBL" id="TIH99963.1"/>
    </source>
</evidence>
<comment type="caution">
    <text evidence="1">The sequence shown here is derived from an EMBL/GenBank/DDBJ whole genome shotgun (WGS) entry which is preliminary data.</text>
</comment>
<dbReference type="PANTHER" id="PTHR41317:SF1">
    <property type="entry name" value="PD-(D_E)XK NUCLEASE FAMILY TRANSPOSASE"/>
    <property type="match status" value="1"/>
</dbReference>
<accession>A0A4T2GNI5</accession>
<dbReference type="Proteomes" id="UP000309259">
    <property type="component" value="Unassembled WGS sequence"/>
</dbReference>
<dbReference type="AlphaFoldDB" id="A0A4T2GNI5"/>
<dbReference type="PANTHER" id="PTHR41317">
    <property type="entry name" value="PD-(D_E)XK NUCLEASE FAMILY TRANSPOSASE"/>
    <property type="match status" value="1"/>
</dbReference>
<name>A0A4T2GNI5_STRSU</name>